<gene>
    <name evidence="10" type="ORF">HMPREF1862_00857</name>
</gene>
<feature type="binding site" evidence="8">
    <location>
        <position position="92"/>
    </location>
    <ligand>
        <name>Zn(2+)</name>
        <dbReference type="ChEBI" id="CHEBI:29105"/>
    </ligand>
</feature>
<evidence type="ECO:0000256" key="6">
    <source>
        <dbReference type="ARBA" id="ARBA00023235"/>
    </source>
</evidence>
<dbReference type="GO" id="GO:0005829">
    <property type="term" value="C:cytosol"/>
    <property type="evidence" value="ECO:0007669"/>
    <property type="project" value="TreeGrafter"/>
</dbReference>
<reference evidence="10 11" key="1">
    <citation type="submission" date="2016-01" db="EMBL/GenBank/DDBJ databases">
        <authorList>
            <person name="Mitreva M."/>
            <person name="Pepin K.H."/>
            <person name="Mihindukulasuriya K.A."/>
            <person name="Fulton R."/>
            <person name="Fronick C."/>
            <person name="O'Laughlin M."/>
            <person name="Miner T."/>
            <person name="Herter B."/>
            <person name="Rosa B.A."/>
            <person name="Cordes M."/>
            <person name="Tomlinson C."/>
            <person name="Wollam A."/>
            <person name="Palsikar V.B."/>
            <person name="Mardis E.R."/>
            <person name="Wilson R.K."/>
        </authorList>
    </citation>
    <scope>NUCLEOTIDE SEQUENCE [LARGE SCALE GENOMIC DNA]</scope>
    <source>
        <strain evidence="10 11">DNF00696</strain>
    </source>
</reference>
<dbReference type="PANTHER" id="PTHR10309">
    <property type="entry name" value="MANNOSE-6-PHOSPHATE ISOMERASE"/>
    <property type="match status" value="1"/>
</dbReference>
<dbReference type="Pfam" id="PF20511">
    <property type="entry name" value="PMI_typeI_cat"/>
    <property type="match status" value="1"/>
</dbReference>
<evidence type="ECO:0000256" key="8">
    <source>
        <dbReference type="PIRSR" id="PIRSR001480-2"/>
    </source>
</evidence>
<evidence type="ECO:0000256" key="4">
    <source>
        <dbReference type="ARBA" id="ARBA00022723"/>
    </source>
</evidence>
<accession>A0AB34X023</accession>
<dbReference type="RefSeq" id="WP_022864342.1">
    <property type="nucleotide sequence ID" value="NZ_JAHAIW010000002.1"/>
</dbReference>
<dbReference type="GO" id="GO:0005975">
    <property type="term" value="P:carbohydrate metabolic process"/>
    <property type="evidence" value="ECO:0007669"/>
    <property type="project" value="InterPro"/>
</dbReference>
<evidence type="ECO:0000313" key="10">
    <source>
        <dbReference type="EMBL" id="KXB81133.1"/>
    </source>
</evidence>
<comment type="caution">
    <text evidence="10">The sequence shown here is derived from an EMBL/GenBank/DDBJ whole genome shotgun (WGS) entry which is preliminary data.</text>
</comment>
<dbReference type="InterPro" id="IPR016305">
    <property type="entry name" value="Mannose-6-P_Isomerase"/>
</dbReference>
<evidence type="ECO:0000256" key="2">
    <source>
        <dbReference type="ARBA" id="ARBA00010772"/>
    </source>
</evidence>
<dbReference type="PRINTS" id="PR00714">
    <property type="entry name" value="MAN6PISMRASE"/>
</dbReference>
<feature type="binding site" evidence="8">
    <location>
        <position position="94"/>
    </location>
    <ligand>
        <name>Zn(2+)</name>
        <dbReference type="ChEBI" id="CHEBI:29105"/>
    </ligand>
</feature>
<evidence type="ECO:0000259" key="9">
    <source>
        <dbReference type="Pfam" id="PF20511"/>
    </source>
</evidence>
<dbReference type="InterPro" id="IPR001250">
    <property type="entry name" value="Man6P_Isoase-1"/>
</dbReference>
<dbReference type="NCBIfam" id="TIGR00218">
    <property type="entry name" value="manA"/>
    <property type="match status" value="1"/>
</dbReference>
<dbReference type="GeneID" id="78352191"/>
<comment type="catalytic activity">
    <reaction evidence="1">
        <text>D-mannose 6-phosphate = D-fructose 6-phosphate</text>
        <dbReference type="Rhea" id="RHEA:12356"/>
        <dbReference type="ChEBI" id="CHEBI:58735"/>
        <dbReference type="ChEBI" id="CHEBI:61527"/>
        <dbReference type="EC" id="5.3.1.8"/>
    </reaction>
</comment>
<comment type="similarity">
    <text evidence="2">Belongs to the mannose-6-phosphate isomerase type 1 family.</text>
</comment>
<sequence length="394" mass="42066">MLRLSGAVKDYAWGSPRAISDFTGIDFGGQRVAELWFGAHNGAQTLAGGRPLSEVIAADPVEILGADVAARFDGQLPFLLKVIAPEQPLSLQVHPGKELAEAGFQAEEEAGIPLDSPRRNYRDRNHKPEMIFALTPFEAFAGFRAPRRAIEVLDNLNAPLAREMLEILRAHPGYRGLRAVARKLLAPLDEERRVQIEAVITACQDRLDRGTSPSLRVDRQAVALARTYPSDPGAVLSLLLNPVTLRAGEALFIPTGAVHAYVSGLGIEIMSSSDNVLRAGLTPKHIDAGEALRCMDFHGAPPVRIAPEMNGRGTGIYYAPVDDFELSASEITGGEWIPIPGFGPRILLGVCGDLEIGVGGEVETISTGQAVFVPAAEGTVRVRGNGKLAQAGVP</sequence>
<evidence type="ECO:0000256" key="5">
    <source>
        <dbReference type="ARBA" id="ARBA00022833"/>
    </source>
</evidence>
<feature type="domain" description="Phosphomannose isomerase type I catalytic" evidence="9">
    <location>
        <begin position="1"/>
        <end position="144"/>
    </location>
</feature>
<protein>
    <recommendedName>
        <fullName evidence="3">mannose-6-phosphate isomerase</fullName>
        <ecNumber evidence="3">5.3.1.8</ecNumber>
    </recommendedName>
</protein>
<feature type="active site" evidence="7">
    <location>
        <position position="278"/>
    </location>
</feature>
<evidence type="ECO:0000256" key="1">
    <source>
        <dbReference type="ARBA" id="ARBA00000757"/>
    </source>
</evidence>
<feature type="binding site" evidence="8">
    <location>
        <position position="259"/>
    </location>
    <ligand>
        <name>Zn(2+)</name>
        <dbReference type="ChEBI" id="CHEBI:29105"/>
    </ligand>
</feature>
<dbReference type="GO" id="GO:0009298">
    <property type="term" value="P:GDP-mannose biosynthetic process"/>
    <property type="evidence" value="ECO:0007669"/>
    <property type="project" value="InterPro"/>
</dbReference>
<dbReference type="PANTHER" id="PTHR10309:SF0">
    <property type="entry name" value="MANNOSE-6-PHOSPHATE ISOMERASE"/>
    <property type="match status" value="1"/>
</dbReference>
<organism evidence="10 11">
    <name type="scientific">Varibaculum cambriense</name>
    <dbReference type="NCBI Taxonomy" id="184870"/>
    <lineage>
        <taxon>Bacteria</taxon>
        <taxon>Bacillati</taxon>
        <taxon>Actinomycetota</taxon>
        <taxon>Actinomycetes</taxon>
        <taxon>Actinomycetales</taxon>
        <taxon>Actinomycetaceae</taxon>
        <taxon>Varibaculum</taxon>
    </lineage>
</organism>
<dbReference type="GO" id="GO:0008270">
    <property type="term" value="F:zinc ion binding"/>
    <property type="evidence" value="ECO:0007669"/>
    <property type="project" value="InterPro"/>
</dbReference>
<dbReference type="SUPFAM" id="SSF51182">
    <property type="entry name" value="RmlC-like cupins"/>
    <property type="match status" value="1"/>
</dbReference>
<dbReference type="Proteomes" id="UP000070572">
    <property type="component" value="Unassembled WGS sequence"/>
</dbReference>
<evidence type="ECO:0000256" key="7">
    <source>
        <dbReference type="PIRSR" id="PIRSR001480-1"/>
    </source>
</evidence>
<feature type="binding site" evidence="8">
    <location>
        <position position="129"/>
    </location>
    <ligand>
        <name>Zn(2+)</name>
        <dbReference type="ChEBI" id="CHEBI:29105"/>
    </ligand>
</feature>
<keyword evidence="5 8" id="KW-0862">Zinc</keyword>
<dbReference type="Gene3D" id="2.60.120.10">
    <property type="entry name" value="Jelly Rolls"/>
    <property type="match status" value="2"/>
</dbReference>
<dbReference type="Gene3D" id="1.10.441.10">
    <property type="entry name" value="Phosphomannose Isomerase, domain 2"/>
    <property type="match status" value="1"/>
</dbReference>
<dbReference type="AlphaFoldDB" id="A0AB34X023"/>
<keyword evidence="6 10" id="KW-0413">Isomerase</keyword>
<dbReference type="InterPro" id="IPR011051">
    <property type="entry name" value="RmlC_Cupin_sf"/>
</dbReference>
<dbReference type="InterPro" id="IPR018050">
    <property type="entry name" value="Pmannose_isomerase-type1_CS"/>
</dbReference>
<evidence type="ECO:0000256" key="3">
    <source>
        <dbReference type="ARBA" id="ARBA00011956"/>
    </source>
</evidence>
<dbReference type="GO" id="GO:0004476">
    <property type="term" value="F:mannose-6-phosphate isomerase activity"/>
    <property type="evidence" value="ECO:0007669"/>
    <property type="project" value="UniProtKB-EC"/>
</dbReference>
<dbReference type="CDD" id="cd07011">
    <property type="entry name" value="cupin_PMI_type_I_N"/>
    <property type="match status" value="1"/>
</dbReference>
<name>A0AB34X023_9ACTO</name>
<evidence type="ECO:0000313" key="11">
    <source>
        <dbReference type="Proteomes" id="UP000070572"/>
    </source>
</evidence>
<proteinExistence type="inferred from homology"/>
<dbReference type="InterPro" id="IPR014710">
    <property type="entry name" value="RmlC-like_jellyroll"/>
</dbReference>
<dbReference type="EMBL" id="LSDN01000013">
    <property type="protein sequence ID" value="KXB81133.1"/>
    <property type="molecule type" value="Genomic_DNA"/>
</dbReference>
<dbReference type="PIRSF" id="PIRSF001480">
    <property type="entry name" value="Mannose-6-phosphate_isomerase"/>
    <property type="match status" value="1"/>
</dbReference>
<dbReference type="EC" id="5.3.1.8" evidence="3"/>
<dbReference type="PROSITE" id="PS00965">
    <property type="entry name" value="PMI_I_1"/>
    <property type="match status" value="1"/>
</dbReference>
<keyword evidence="4 8" id="KW-0479">Metal-binding</keyword>
<dbReference type="InterPro" id="IPR046457">
    <property type="entry name" value="PMI_typeI_cat"/>
</dbReference>
<comment type="cofactor">
    <cofactor evidence="8">
        <name>Zn(2+)</name>
        <dbReference type="ChEBI" id="CHEBI:29105"/>
    </cofactor>
    <text evidence="8">Binds 1 zinc ion per subunit.</text>
</comment>